<accession>A0A1H7H3H6</accession>
<dbReference type="Gene3D" id="2.60.40.10">
    <property type="entry name" value="Immunoglobulins"/>
    <property type="match status" value="2"/>
</dbReference>
<proteinExistence type="predicted"/>
<reference evidence="3 4" key="1">
    <citation type="submission" date="2016-10" db="EMBL/GenBank/DDBJ databases">
        <authorList>
            <person name="de Groot N.N."/>
        </authorList>
    </citation>
    <scope>NUCLEOTIDE SEQUENCE [LARGE SCALE GENOMIC DNA]</scope>
    <source>
        <strain evidence="3 4">DSM 11978</strain>
    </source>
</reference>
<dbReference type="Pfam" id="PF09373">
    <property type="entry name" value="PMBR"/>
    <property type="match status" value="2"/>
</dbReference>
<dbReference type="InterPro" id="IPR008969">
    <property type="entry name" value="CarboxyPept-like_regulatory"/>
</dbReference>
<dbReference type="InterPro" id="IPR018975">
    <property type="entry name" value="Pseudomurein-binding_repeat"/>
</dbReference>
<dbReference type="InterPro" id="IPR002931">
    <property type="entry name" value="Transglutaminase-like"/>
</dbReference>
<organism evidence="3 4">
    <name type="scientific">Methanobrevibacter gottschalkii</name>
    <dbReference type="NCBI Taxonomy" id="190974"/>
    <lineage>
        <taxon>Archaea</taxon>
        <taxon>Methanobacteriati</taxon>
        <taxon>Methanobacteriota</taxon>
        <taxon>Methanomada group</taxon>
        <taxon>Methanobacteria</taxon>
        <taxon>Methanobacteriales</taxon>
        <taxon>Methanobacteriaceae</taxon>
        <taxon>Methanobrevibacter</taxon>
    </lineage>
</organism>
<dbReference type="InterPro" id="IPR025275">
    <property type="entry name" value="DUF4015"/>
</dbReference>
<gene>
    <name evidence="3" type="ORF">SAMN05216439_0962</name>
</gene>
<dbReference type="PANTHER" id="PTHR33490">
    <property type="entry name" value="BLR5614 PROTEIN-RELATED"/>
    <property type="match status" value="1"/>
</dbReference>
<feature type="compositionally biased region" description="Low complexity" evidence="1">
    <location>
        <begin position="53"/>
        <end position="92"/>
    </location>
</feature>
<dbReference type="EMBL" id="FOAK01000002">
    <property type="protein sequence ID" value="SEK44778.1"/>
    <property type="molecule type" value="Genomic_DNA"/>
</dbReference>
<dbReference type="SMART" id="SM00460">
    <property type="entry name" value="TGc"/>
    <property type="match status" value="1"/>
</dbReference>
<dbReference type="Pfam" id="PF01841">
    <property type="entry name" value="Transglut_core"/>
    <property type="match status" value="1"/>
</dbReference>
<dbReference type="SUPFAM" id="SSF49464">
    <property type="entry name" value="Carboxypeptidase regulatory domain-like"/>
    <property type="match status" value="1"/>
</dbReference>
<dbReference type="Gene3D" id="3.10.620.30">
    <property type="match status" value="1"/>
</dbReference>
<dbReference type="SUPFAM" id="SSF51445">
    <property type="entry name" value="(Trans)glycosidases"/>
    <property type="match status" value="1"/>
</dbReference>
<dbReference type="InterPro" id="IPR038765">
    <property type="entry name" value="Papain-like_cys_pep_sf"/>
</dbReference>
<feature type="domain" description="Transglutaminase-like" evidence="2">
    <location>
        <begin position="1224"/>
        <end position="1285"/>
    </location>
</feature>
<dbReference type="OrthoDB" id="18481at2157"/>
<dbReference type="SUPFAM" id="SSF54001">
    <property type="entry name" value="Cysteine proteinases"/>
    <property type="match status" value="1"/>
</dbReference>
<dbReference type="PANTHER" id="PTHR33490:SF3">
    <property type="entry name" value="CONSERVED INTEGRAL MEMBRANE PROTEIN"/>
    <property type="match status" value="1"/>
</dbReference>
<dbReference type="RefSeq" id="WP_091698848.1">
    <property type="nucleotide sequence ID" value="NZ_FOAK01000002.1"/>
</dbReference>
<dbReference type="Gene3D" id="3.20.20.80">
    <property type="entry name" value="Glycosidases"/>
    <property type="match status" value="1"/>
</dbReference>
<protein>
    <submittedName>
        <fullName evidence="3">Pseudomurein-binding repeat-containing protein</fullName>
    </submittedName>
</protein>
<dbReference type="InterPro" id="IPR017853">
    <property type="entry name" value="GH"/>
</dbReference>
<evidence type="ECO:0000259" key="2">
    <source>
        <dbReference type="SMART" id="SM00460"/>
    </source>
</evidence>
<dbReference type="InterPro" id="IPR013783">
    <property type="entry name" value="Ig-like_fold"/>
</dbReference>
<feature type="region of interest" description="Disordered" evidence="1">
    <location>
        <begin position="43"/>
        <end position="103"/>
    </location>
</feature>
<evidence type="ECO:0000313" key="3">
    <source>
        <dbReference type="EMBL" id="SEK44778.1"/>
    </source>
</evidence>
<dbReference type="Pfam" id="PF13200">
    <property type="entry name" value="DUF4015"/>
    <property type="match status" value="1"/>
</dbReference>
<sequence length="1312" mass="141052">MNKQLLLTFLFVLAVILSVSAISASDVNVTDSYTTSVADGASNVSVPIENSDDSSVLSLSSESDVGNVSSKNSESVKSNTLSTNSDTNSLSNRGNDVLEVNNTASPTINASETIASKDITKYYKGSTGYTAKFLDMHGNPLNGSDVKITVNGVTYTKKTNSVGVASLAINLKPGTYKIVSENLITGYKLTNTIKVLSTINANDVTKVYTDGKKFYATFLKSNGKALANAYIKFKINGKTYSKKTNSKGVASLSMTNLKKGTYKMVSYNKDGLTKTNTVKVVSKTSSKLNTNAYTFLKSDSKNIKVTLLNGLGYAPGSGKIIKFTVNGKTYSAKTNSKGVASLKLPYLKAGTYTVKYKFSGNIFYTASSASNKLYILPSKTATFTVKSTTTFGKGANTLFKVALTSGSVPLVKKTITLTVNGKSYDKTTDSNGIVSIPIDLQTGKYTVTYKFNGDSKVNAKTGSSSIIVKERTSTKVTWKSGTSFYQGAQSYKVLLQDSNGKALASKVVKLTVNGKTYSATTSSNGYATFNVNLAPGNYSISLKYPGDNSYAPSNGNVKVSVEKKENTGYGYWVYGEDMSNVDLKSLASKGTSDLFLNFKAIELHGQSKVESWIASANKLGMRVHIWMQIFYEGGKWVNPVKNGKPYEAFFEKKITEAQGYAKIKGVAGIHFDYLRYSGNGESAAYKTSGGATAISQFVEDATEAIHNIDSNIIVSAALMPETTSILKYYGQDYSVISKYLDVVIPMIYKGNYGKTSAWITTTTKWFVDNSNGAQVWAGLQGYKSDSNVTKLSASTIKTDAQAALDGKAPGVIIFRWGVTNFVDFSSLSDKSTSPSTTGSVTIADIIAAANNLKNVINSKNTIPATVSVGGSSYSTAQFLYMMTEAVKKINGGKTSSQILPISVGVPTNPSGSFKSGNIASSEYVNMAISINSFIMENGRAPNFASSSSLGTIDYDSLVEMFADILTDYKDNNKLPTSVKVDNGTKSEVITAKTISIKDIVTGATNLKKYYNDYKKLPSTVTAGKITFKLSEFVYLMSKAINQIGKSNTKAITIITGIGNPTNPSGDNINSKYLSKSEYLKVALNVTNYINKNKVAPNYVSSSLGKIIYSEYVDAFSRILAFYGNENRLPNTVTISYSSGSGSNSGTGATGTGLNEALKNGTELSQYLKATKNCQVDNSKIKDIVNKVTKGLTSVKDKATAIYNYVRDNLDYSFYYNTKYGAVGALNAKKGNCVDHSHLLVAMFRTADIPARYVHGKCTFSSGSTYGHVWVQVLVDGQWTVADATSSRNSLGKVANWNTNTFSLNGIYSELGF</sequence>
<name>A0A1H7H3H6_9EURY</name>
<evidence type="ECO:0000256" key="1">
    <source>
        <dbReference type="SAM" id="MobiDB-lite"/>
    </source>
</evidence>
<evidence type="ECO:0000313" key="4">
    <source>
        <dbReference type="Proteomes" id="UP000199506"/>
    </source>
</evidence>
<dbReference type="STRING" id="190974.SAMN05216439_0962"/>
<dbReference type="Proteomes" id="UP000199506">
    <property type="component" value="Unassembled WGS sequence"/>
</dbReference>